<evidence type="ECO:0000313" key="2">
    <source>
        <dbReference type="Proteomes" id="UP000265703"/>
    </source>
</evidence>
<dbReference type="Gene3D" id="3.40.50.300">
    <property type="entry name" value="P-loop containing nucleotide triphosphate hydrolases"/>
    <property type="match status" value="1"/>
</dbReference>
<dbReference type="SUPFAM" id="SSF52540">
    <property type="entry name" value="P-loop containing nucleoside triphosphate hydrolases"/>
    <property type="match status" value="1"/>
</dbReference>
<keyword evidence="2" id="KW-1185">Reference proteome</keyword>
<feature type="non-terminal residue" evidence="1">
    <location>
        <position position="1"/>
    </location>
</feature>
<organism evidence="1 2">
    <name type="scientific">Glomus cerebriforme</name>
    <dbReference type="NCBI Taxonomy" id="658196"/>
    <lineage>
        <taxon>Eukaryota</taxon>
        <taxon>Fungi</taxon>
        <taxon>Fungi incertae sedis</taxon>
        <taxon>Mucoromycota</taxon>
        <taxon>Glomeromycotina</taxon>
        <taxon>Glomeromycetes</taxon>
        <taxon>Glomerales</taxon>
        <taxon>Glomeraceae</taxon>
        <taxon>Glomus</taxon>
    </lineage>
</organism>
<sequence>TIYLPKLGPNKLQDRFHFSNEKLFLIRRNHHNQIYKSLIKALNEENTSRGLYIRGPSGLGKSYSLYYLVSELRLQPGYKVTYIDSCEEWWKSHQLEPYQYILNELLCTFNKDVLSPLTVTDWAEFVMHGPTTNIREKKERFVLFLKELANFVKIEYYWIWIFDQYNDLYKYNVLNEYPFVLVNVLSEMLKGAGLIIVSETSNNEISQFKTFKPWNKLQLFDGYNNEEYNQWCKFHGYENNAHLDTLKYWTGAYPLELNMWHKTLTSNLSNLQEITEKYLDEREDDITRNYQIYQENLSQKRIENLKKCITSMILQTDPPTNLCDMDRRFMHIGTVSFQDGDKEVKVKTVVANYPYIRLAIIHFYGYKIIDDLNVTTSAILQKDKYTNNVKERIVVSYITTTLDIVETFEFKCRKFSRPNLVVFDKSIRFDRVMRFFDNDIFLTNDLTEYNDLLFIPESSNYPGVDFLIWNRDDKVIFAFQITISELNDRKNIDNFMIKSDGLSLRSKWANLFGINESKIYLIWIVQDNIINKFIKKHSNRLYIPFSSIKNQFPAFNLDE</sequence>
<reference evidence="1 2" key="1">
    <citation type="submission" date="2018-06" db="EMBL/GenBank/DDBJ databases">
        <title>Comparative genomics reveals the genomic features of Rhizophagus irregularis, R. cerebriforme, R. diaphanum and Gigaspora rosea, and their symbiotic lifestyle signature.</title>
        <authorList>
            <person name="Morin E."/>
            <person name="San Clemente H."/>
            <person name="Chen E.C.H."/>
            <person name="De La Providencia I."/>
            <person name="Hainaut M."/>
            <person name="Kuo A."/>
            <person name="Kohler A."/>
            <person name="Murat C."/>
            <person name="Tang N."/>
            <person name="Roy S."/>
            <person name="Loubradou J."/>
            <person name="Henrissat B."/>
            <person name="Grigoriev I.V."/>
            <person name="Corradi N."/>
            <person name="Roux C."/>
            <person name="Martin F.M."/>
        </authorList>
    </citation>
    <scope>NUCLEOTIDE SEQUENCE [LARGE SCALE GENOMIC DNA]</scope>
    <source>
        <strain evidence="1 2">DAOM 227022</strain>
    </source>
</reference>
<dbReference type="InterPro" id="IPR027417">
    <property type="entry name" value="P-loop_NTPase"/>
</dbReference>
<dbReference type="EMBL" id="QKYT01000288">
    <property type="protein sequence ID" value="RIA87884.1"/>
    <property type="molecule type" value="Genomic_DNA"/>
</dbReference>
<dbReference type="OrthoDB" id="2319069at2759"/>
<name>A0A397SYP0_9GLOM</name>
<dbReference type="Proteomes" id="UP000265703">
    <property type="component" value="Unassembled WGS sequence"/>
</dbReference>
<dbReference type="AlphaFoldDB" id="A0A397SYP0"/>
<evidence type="ECO:0000313" key="1">
    <source>
        <dbReference type="EMBL" id="RIA87884.1"/>
    </source>
</evidence>
<accession>A0A397SYP0</accession>
<protein>
    <submittedName>
        <fullName evidence="1">Uncharacterized protein</fullName>
    </submittedName>
</protein>
<comment type="caution">
    <text evidence="1">The sequence shown here is derived from an EMBL/GenBank/DDBJ whole genome shotgun (WGS) entry which is preliminary data.</text>
</comment>
<gene>
    <name evidence="1" type="ORF">C1645_695657</name>
</gene>
<proteinExistence type="predicted"/>